<dbReference type="Proteomes" id="UP001576762">
    <property type="component" value="Unassembled WGS sequence"/>
</dbReference>
<proteinExistence type="predicted"/>
<evidence type="ECO:0000313" key="3">
    <source>
        <dbReference type="Proteomes" id="UP001576762"/>
    </source>
</evidence>
<accession>A0ABV4W7H3</accession>
<dbReference type="RefSeq" id="WP_374814472.1">
    <property type="nucleotide sequence ID" value="NZ_JBHFLD010000014.1"/>
</dbReference>
<sequence length="1505" mass="169732">MTDLSNNNAEVLVKDIVHFRDDLFFEGAVQLRWVKDNPERAERAATNFVFHGPRYHAVHSDSPADGYVLKDTATFVTNLVEEIAQGREKQGNPFSLAIAGYGSGKSHLAVTLAKLLANPDTPTANVIRDRVARADNELGHQLSQSLELLGKPALVVPLDGMANFNLGSEIARQIILQLKNAGCDLSPVEELSPRFNIAANFVRRNFSLRQADFAEVLPGLNEVAIIERLDEHDEVTYAAVDTIYEAANGAHIPVEGNESVQDLIATVTSQYCNANGPFSGLFILFDEFGRFLEYAAEHPHLAGDSALQQLFQGIQDASGRARFLGFIQYDLKAYVSRLDRRDLMHLQRYITRFEAAQKSYLSTNLETLFAHLIEKRHTDFIDQKVLHNDHDEAEHGLLLQAVPEAKRLPVWADPDKFRQVITSGCWPLHPFAVWFLTRQQDVVQSRSALNIAKEAIERLAGQPSISANNVPTTISAADLLLNGMLPEFVAAEQARGGTIAETLQGILEERKALLSDSGRKVLAASAVGLKLGVRLPRQELYNYFLRLTAGVTETVLHETLTYLTEELGLLEWNPDFGQYELVQDAATRGQFMRLLRSRSNDPNIGDVGTLFVNFGRTLCNLAYVETSFAQENAITTQDWKFDPLFASSQTVFETIANAFRDWSRAVDVNEAKGRIIYTYVKSDESLEELRNATTDALNNELSRYGVAQAPIWVIYLQDSKERLSESLKRNLVLERGFSSEEKERYRRFVAAELSRAQSVAQEETAALLSEGHRQAAGFGELKVKRLTKAGQEIFARCYPSVVPFPFDGFATGSGAGSQAKKDVLELVRALVKGELNDEWIQSRPVRLRNRAGQVLANAWRILDQSGNVSSVPGNPKVKSVLEQMDAWHRDDPDRTLEQTRKALFSPPFGLNIASASLLLGLFLGRRVPRWRISVAGEACDVSTWLGHALKASDFDGKILGNSTLQAISEGALERWQSLIDSWQSASRHRQRLEFYRQAKLMEKEDPVPDEVLYKFEKLIDEALESQKQLSAFEHRSEEIQRELERRLQRENSIGGLSVCDRILGFHELVTNGEWEESHIEEVESLLQVARQWVAKEGPRWIERSVCRSPQQVADYRKQMDKAENTLKKLELPNLAAAAEQQKIHSISHVEDRFKYQSALAEAKQLVDVTSISSRSTIVELDDLRSKAKRFTEVLEEGGRNQMDSELQELIVQLKSLEGKASEMVSEHRKSLAKLYDAEIYSLDSAYQLRSQVQRLREVFAEQRDLDDIEDARRQLDKVCNDFEAWTDLSGGPEQVEATLGRAIAERCGELDQWCEQEEVEPLWSFQEIYKRFASERVAAVKEKAALWARGFIPDNESIQALSLEEARYKMNTLEQELPSYLGQSELDIVQVARESLSNRIAQLEQIDAREVARTWFKQLSGLDDRADHLSRQECEKTLEELRAAPEGLVSQEKETLAALVCRIEARLDELDLTDIVARIRRLKPDSLHQLADILNEILECNQGDF</sequence>
<evidence type="ECO:0008006" key="4">
    <source>
        <dbReference type="Google" id="ProtNLM"/>
    </source>
</evidence>
<keyword evidence="3" id="KW-1185">Reference proteome</keyword>
<evidence type="ECO:0000256" key="1">
    <source>
        <dbReference type="SAM" id="Coils"/>
    </source>
</evidence>
<protein>
    <recommendedName>
        <fullName evidence="4">ATP-binding protein</fullName>
    </recommendedName>
</protein>
<evidence type="ECO:0000313" key="2">
    <source>
        <dbReference type="EMBL" id="MFB2716135.1"/>
    </source>
</evidence>
<keyword evidence="1" id="KW-0175">Coiled coil</keyword>
<comment type="caution">
    <text evidence="2">The sequence shown here is derived from an EMBL/GenBank/DDBJ whole genome shotgun (WGS) entry which is preliminary data.</text>
</comment>
<name>A0ABV4W7H3_9GAMM</name>
<gene>
    <name evidence="2" type="ORF">ACE05E_11640</name>
</gene>
<organism evidence="2 3">
    <name type="scientific">Marinobacter shengliensis</name>
    <dbReference type="NCBI Taxonomy" id="1389223"/>
    <lineage>
        <taxon>Bacteria</taxon>
        <taxon>Pseudomonadati</taxon>
        <taxon>Pseudomonadota</taxon>
        <taxon>Gammaproteobacteria</taxon>
        <taxon>Pseudomonadales</taxon>
        <taxon>Marinobacteraceae</taxon>
        <taxon>Marinobacter</taxon>
    </lineage>
</organism>
<reference evidence="2 3" key="1">
    <citation type="submission" date="2024-09" db="EMBL/GenBank/DDBJ databases">
        <title>Draft genome sequences of 6 high pH adapted Marinobacter shengliensis sp. isolated from Mariana forearc serpentinite mud volcanoes.</title>
        <authorList>
            <person name="Elkassas S."/>
            <person name="Serres M."/>
            <person name="Michael N."/>
            <person name="Amina P."/>
            <person name="Teodora Z."/>
            <person name="Julie H."/>
        </authorList>
    </citation>
    <scope>NUCLEOTIDE SEQUENCE [LARGE SCALE GENOMIC DNA]</scope>
    <source>
        <strain evidence="2 3">EB4</strain>
    </source>
</reference>
<feature type="coiled-coil region" evidence="1">
    <location>
        <begin position="1199"/>
        <end position="1226"/>
    </location>
</feature>
<dbReference type="EMBL" id="JBHFLD010000014">
    <property type="protein sequence ID" value="MFB2716135.1"/>
    <property type="molecule type" value="Genomic_DNA"/>
</dbReference>